<protein>
    <submittedName>
        <fullName evidence="1">Uncharacterized protein</fullName>
    </submittedName>
</protein>
<evidence type="ECO:0000313" key="1">
    <source>
        <dbReference type="EMBL" id="AXR76955.1"/>
    </source>
</evidence>
<accession>A0A346PM77</accession>
<dbReference type="Proteomes" id="UP000258613">
    <property type="component" value="Chromosome"/>
</dbReference>
<reference evidence="1" key="3">
    <citation type="journal article" date="2019" name="Int. J. Syst. Evol. Microbiol.">
        <title>Natronolimnobius sulfurireducens sp. nov. and Halalkaliarchaeum desulfuricum gen. nov., sp. nov., the first sulfur-respiring alkaliphilic haloarchaea from hypersaline alkaline lakes.</title>
        <authorList>
            <person name="Sorokin D.Y."/>
            <person name="Yakimov M."/>
            <person name="Messina E."/>
            <person name="Merkel A.Y."/>
            <person name="Bale N.J."/>
            <person name="Sinninghe Damste J.S."/>
        </authorList>
    </citation>
    <scope>NUCLEOTIDE SEQUENCE</scope>
    <source>
        <strain evidence="2">AArc-Mg</strain>
        <strain evidence="1">AArc1</strain>
    </source>
</reference>
<sequence>MVQRDGDDRRSSRRSFLSSIGVTGGMSFLAGGSVLGSRWRNTDSDDDGIPDRKKRSTAFHRRLESVFGPDQFEGLEPGRPTLLIDVRYIGQTAVFPSTKWTVVNLFRRHGIDAQWLEYPHRYALETVTERYGSTVRDLLWRPGCFYSEEVETDLKDVALQLLIVPGASTPPHEGRIYSHVMDLAGGDADGYVNGFSAGNRAVVANRTDRFAEARLVLHELAHLALGHDDDPTNPGVMGSGEEVDLLDAEWNQLRGGLANIRDRTGYDVVFRPCLWFEDLASSLE</sequence>
<organism evidence="1 4">
    <name type="scientific">Natrarchaeobaculum sulfurireducens</name>
    <dbReference type="NCBI Taxonomy" id="2044521"/>
    <lineage>
        <taxon>Archaea</taxon>
        <taxon>Methanobacteriati</taxon>
        <taxon>Methanobacteriota</taxon>
        <taxon>Stenosarchaea group</taxon>
        <taxon>Halobacteria</taxon>
        <taxon>Halobacteriales</taxon>
        <taxon>Natrialbaceae</taxon>
        <taxon>Natrarchaeobaculum</taxon>
    </lineage>
</organism>
<dbReference type="Proteomes" id="UP000258707">
    <property type="component" value="Chromosome"/>
</dbReference>
<accession>A0A346PBR0</accession>
<keyword evidence="3" id="KW-1185">Reference proteome</keyword>
<dbReference type="AlphaFoldDB" id="A0A346PBR0"/>
<dbReference type="EMBL" id="CP027033">
    <property type="protein sequence ID" value="AXR80622.1"/>
    <property type="molecule type" value="Genomic_DNA"/>
</dbReference>
<proteinExistence type="predicted"/>
<evidence type="ECO:0000313" key="2">
    <source>
        <dbReference type="EMBL" id="AXR80622.1"/>
    </source>
</evidence>
<reference evidence="3" key="2">
    <citation type="submission" date="2018-02" db="EMBL/GenBank/DDBJ databases">
        <title>Phenotypic and genomic properties of facultatively anaerobic sulfur-reducing natronoarchaea from hypersaline soda lakes.</title>
        <authorList>
            <person name="Sorokin D.Y."/>
            <person name="Kublanov I.V."/>
            <person name="Roman P."/>
            <person name="Sinninghe Damste J.S."/>
            <person name="Golyshin P.N."/>
            <person name="Rojo D."/>
            <person name="Ciordia S."/>
            <person name="Mena M.D.C."/>
            <person name="Ferrer M."/>
            <person name="Messina E."/>
            <person name="Smedile F."/>
            <person name="La Spada G."/>
            <person name="La Cono V."/>
            <person name="Yakimov M.M."/>
        </authorList>
    </citation>
    <scope>NUCLEOTIDE SEQUENCE [LARGE SCALE GENOMIC DNA]</scope>
    <source>
        <strain evidence="3">AArc-Mg</strain>
    </source>
</reference>
<reference evidence="4" key="1">
    <citation type="submission" date="2017-10" db="EMBL/GenBank/DDBJ databases">
        <title>Phenotypic and genomic properties of facultatively anaerobic sulfur-reducing natronoarchaea from hypersaline soda lakes.</title>
        <authorList>
            <person name="Sorokin D.Y."/>
            <person name="Kublanov I.V."/>
            <person name="Roman P."/>
            <person name="Sinninghe Damste J.S."/>
            <person name="Golyshin P.N."/>
            <person name="Rojo D."/>
            <person name="Ciordia S."/>
            <person name="Mena Md.C."/>
            <person name="Ferrer M."/>
            <person name="Messina E."/>
            <person name="Smedile F."/>
            <person name="La Spada G."/>
            <person name="La Cono V."/>
            <person name="Yakimov M.M."/>
        </authorList>
    </citation>
    <scope>NUCLEOTIDE SEQUENCE [LARGE SCALE GENOMIC DNA]</scope>
    <source>
        <strain evidence="4">AArc1</strain>
    </source>
</reference>
<gene>
    <name evidence="1" type="ORF">AArc1_0611</name>
    <name evidence="2" type="ORF">AArcMg_0599</name>
</gene>
<name>A0A346PBR0_9EURY</name>
<evidence type="ECO:0000313" key="4">
    <source>
        <dbReference type="Proteomes" id="UP000258707"/>
    </source>
</evidence>
<evidence type="ECO:0000313" key="3">
    <source>
        <dbReference type="Proteomes" id="UP000258613"/>
    </source>
</evidence>
<dbReference type="KEGG" id="nan:AArc1_0611"/>
<dbReference type="KEGG" id="nag:AArcMg_0599"/>
<dbReference type="EMBL" id="CP024047">
    <property type="protein sequence ID" value="AXR76955.1"/>
    <property type="molecule type" value="Genomic_DNA"/>
</dbReference>